<dbReference type="RefSeq" id="WP_013278140.1">
    <property type="nucleotide sequence ID" value="NC_014378.1"/>
</dbReference>
<sequence length="57" mass="6517">MSTSKISECVLEHKPCTDCGECNYCDLDETKICDNCMECIEGNQEFRAIEVSDIKYE</sequence>
<gene>
    <name evidence="1" type="ordered locus">Acear_1172</name>
</gene>
<dbReference type="KEGG" id="aar:Acear_1172"/>
<evidence type="ECO:0000313" key="2">
    <source>
        <dbReference type="Proteomes" id="UP000001661"/>
    </source>
</evidence>
<reference evidence="1 2" key="1">
    <citation type="journal article" date="2010" name="Stand. Genomic Sci.">
        <title>Complete genome sequence of Acetohalobium arabaticum type strain (Z-7288).</title>
        <authorList>
            <person name="Sikorski J."/>
            <person name="Lapidus A."/>
            <person name="Chertkov O."/>
            <person name="Lucas S."/>
            <person name="Copeland A."/>
            <person name="Glavina Del Rio T."/>
            <person name="Nolan M."/>
            <person name="Tice H."/>
            <person name="Cheng J.F."/>
            <person name="Han C."/>
            <person name="Brambilla E."/>
            <person name="Pitluck S."/>
            <person name="Liolios K."/>
            <person name="Ivanova N."/>
            <person name="Mavromatis K."/>
            <person name="Mikhailova N."/>
            <person name="Pati A."/>
            <person name="Bruce D."/>
            <person name="Detter C."/>
            <person name="Tapia R."/>
            <person name="Goodwin L."/>
            <person name="Chen A."/>
            <person name="Palaniappan K."/>
            <person name="Land M."/>
            <person name="Hauser L."/>
            <person name="Chang Y.J."/>
            <person name="Jeffries C.D."/>
            <person name="Rohde M."/>
            <person name="Goker M."/>
            <person name="Spring S."/>
            <person name="Woyke T."/>
            <person name="Bristow J."/>
            <person name="Eisen J.A."/>
            <person name="Markowitz V."/>
            <person name="Hugenholtz P."/>
            <person name="Kyrpides N.C."/>
            <person name="Klenk H.P."/>
        </authorList>
    </citation>
    <scope>NUCLEOTIDE SEQUENCE [LARGE SCALE GENOMIC DNA]</scope>
    <source>
        <strain evidence="2">ATCC 49924 / DSM 5501 / Z-7288</strain>
    </source>
</reference>
<evidence type="ECO:0000313" key="1">
    <source>
        <dbReference type="EMBL" id="ADL12694.1"/>
    </source>
</evidence>
<keyword evidence="2" id="KW-1185">Reference proteome</keyword>
<protein>
    <submittedName>
        <fullName evidence="1">Uncharacterized protein</fullName>
    </submittedName>
</protein>
<dbReference type="HOGENOM" id="CLU_2954129_0_0_9"/>
<dbReference type="Proteomes" id="UP000001661">
    <property type="component" value="Chromosome"/>
</dbReference>
<accession>D9QQA3</accession>
<dbReference type="EMBL" id="CP002105">
    <property type="protein sequence ID" value="ADL12694.1"/>
    <property type="molecule type" value="Genomic_DNA"/>
</dbReference>
<name>D9QQA3_ACEAZ</name>
<organism evidence="1 2">
    <name type="scientific">Acetohalobium arabaticum (strain ATCC 49924 / DSM 5501 / Z-7288)</name>
    <dbReference type="NCBI Taxonomy" id="574087"/>
    <lineage>
        <taxon>Bacteria</taxon>
        <taxon>Bacillati</taxon>
        <taxon>Bacillota</taxon>
        <taxon>Clostridia</taxon>
        <taxon>Halanaerobiales</taxon>
        <taxon>Halobacteroidaceae</taxon>
        <taxon>Acetohalobium</taxon>
    </lineage>
</organism>
<proteinExistence type="predicted"/>
<dbReference type="AlphaFoldDB" id="D9QQA3"/>
<dbReference type="STRING" id="574087.Acear_1172"/>